<keyword evidence="1" id="KW-0812">Transmembrane</keyword>
<dbReference type="OrthoDB" id="1364075at2"/>
<comment type="caution">
    <text evidence="2">The sequence shown here is derived from an EMBL/GenBank/DDBJ whole genome shotgun (WGS) entry which is preliminary data.</text>
</comment>
<dbReference type="InterPro" id="IPR025597">
    <property type="entry name" value="DUF4345"/>
</dbReference>
<evidence type="ECO:0000313" key="2">
    <source>
        <dbReference type="EMBL" id="PXY39876.1"/>
    </source>
</evidence>
<keyword evidence="1" id="KW-1133">Transmembrane helix</keyword>
<protein>
    <submittedName>
        <fullName evidence="2">DUF4345 domain-containing protein</fullName>
    </submittedName>
</protein>
<proteinExistence type="predicted"/>
<dbReference type="AlphaFoldDB" id="A0A2V4BLM7"/>
<dbReference type="RefSeq" id="WP_110307502.1">
    <property type="nucleotide sequence ID" value="NZ_QJHK01000014.1"/>
</dbReference>
<name>A0A2V4BLM7_9FLAO</name>
<gene>
    <name evidence="2" type="ORF">DMB65_15260</name>
</gene>
<accession>A0A2V4BLM7</accession>
<evidence type="ECO:0000313" key="3">
    <source>
        <dbReference type="Proteomes" id="UP000247903"/>
    </source>
</evidence>
<dbReference type="Pfam" id="PF14248">
    <property type="entry name" value="DUF4345"/>
    <property type="match status" value="1"/>
</dbReference>
<evidence type="ECO:0000256" key="1">
    <source>
        <dbReference type="SAM" id="Phobius"/>
    </source>
</evidence>
<feature type="transmembrane region" description="Helical" evidence="1">
    <location>
        <begin position="51"/>
        <end position="69"/>
    </location>
</feature>
<keyword evidence="1" id="KW-0472">Membrane</keyword>
<dbReference type="Proteomes" id="UP000247903">
    <property type="component" value="Unassembled WGS sequence"/>
</dbReference>
<reference evidence="2 3" key="1">
    <citation type="submission" date="2018-05" db="EMBL/GenBank/DDBJ databases">
        <title>Flavobacterium sp. strain IMCC34759, incomplete genome.</title>
        <authorList>
            <person name="Joung Y."/>
            <person name="Cho J."/>
        </authorList>
    </citation>
    <scope>NUCLEOTIDE SEQUENCE [LARGE SCALE GENOMIC DNA]</scope>
    <source>
        <strain evidence="2 3">IMCC34759</strain>
    </source>
</reference>
<organism evidence="2 3">
    <name type="scientific">Flavobacterium cheongpyeongense</name>
    <dbReference type="NCBI Taxonomy" id="2212651"/>
    <lineage>
        <taxon>Bacteria</taxon>
        <taxon>Pseudomonadati</taxon>
        <taxon>Bacteroidota</taxon>
        <taxon>Flavobacteriia</taxon>
        <taxon>Flavobacteriales</taxon>
        <taxon>Flavobacteriaceae</taxon>
        <taxon>Flavobacterium</taxon>
    </lineage>
</organism>
<dbReference type="EMBL" id="QJHK01000014">
    <property type="protein sequence ID" value="PXY39876.1"/>
    <property type="molecule type" value="Genomic_DNA"/>
</dbReference>
<keyword evidence="3" id="KW-1185">Reference proteome</keyword>
<sequence>MKKAIKFFVIIGLIPLLVMGATSVFAPANTFEKFGINPTGILTYSTFRGDVGGTLVSIALIMILGLITTNKTWFQAALLIISVILSSRIVSIILDGWINELIPLLLTEIFNVIALFFAVKHLKTTEK</sequence>
<feature type="transmembrane region" description="Helical" evidence="1">
    <location>
        <begin position="100"/>
        <end position="119"/>
    </location>
</feature>
<feature type="transmembrane region" description="Helical" evidence="1">
    <location>
        <begin position="76"/>
        <end position="94"/>
    </location>
</feature>